<sequence>MLRRCSARLKHIPCFGSKDIWAKWSPVPAHGSAGGYLVPVDYSAREPVPKDWVLRGTGTHGPEHADVMKLVLYNRMKQKRPQRDPQSLDLEIMQDNYRLEVAIIWWTFFWLILVGPLNWWGVKYRMVYDHYPWFPKRIDGTLGVGGYYWFLE</sequence>
<keyword evidence="1" id="KW-0472">Membrane</keyword>
<dbReference type="EMBL" id="HBIT01003570">
    <property type="protein sequence ID" value="CAE0615730.1"/>
    <property type="molecule type" value="Transcribed_RNA"/>
</dbReference>
<evidence type="ECO:0000313" key="2">
    <source>
        <dbReference type="EMBL" id="CAE0615730.1"/>
    </source>
</evidence>
<keyword evidence="1" id="KW-1133">Transmembrane helix</keyword>
<name>A0A6U9JJA6_OXYMA</name>
<proteinExistence type="predicted"/>
<gene>
    <name evidence="2" type="ORF">OMAR00292_LOCUS1606</name>
    <name evidence="3" type="ORF">OMAR00292_LOCUS1607</name>
</gene>
<dbReference type="AlphaFoldDB" id="A0A6U9JJA6"/>
<protein>
    <submittedName>
        <fullName evidence="3">Uncharacterized protein</fullName>
    </submittedName>
</protein>
<organism evidence="3">
    <name type="scientific">Oxyrrhis marina</name>
    <name type="common">Dinoflagellate</name>
    <dbReference type="NCBI Taxonomy" id="2969"/>
    <lineage>
        <taxon>Eukaryota</taxon>
        <taxon>Sar</taxon>
        <taxon>Alveolata</taxon>
        <taxon>Dinophyceae</taxon>
        <taxon>Oxyrrhinales</taxon>
        <taxon>Oxyrrhinaceae</taxon>
        <taxon>Oxyrrhis</taxon>
    </lineage>
</organism>
<evidence type="ECO:0000256" key="1">
    <source>
        <dbReference type="SAM" id="Phobius"/>
    </source>
</evidence>
<dbReference type="EMBL" id="HBIT01003571">
    <property type="protein sequence ID" value="CAE0615731.1"/>
    <property type="molecule type" value="Transcribed_RNA"/>
</dbReference>
<accession>A0A6U9JJA6</accession>
<keyword evidence="1" id="KW-0812">Transmembrane</keyword>
<feature type="transmembrane region" description="Helical" evidence="1">
    <location>
        <begin position="103"/>
        <end position="122"/>
    </location>
</feature>
<reference evidence="3" key="1">
    <citation type="submission" date="2021-01" db="EMBL/GenBank/DDBJ databases">
        <authorList>
            <person name="Corre E."/>
            <person name="Pelletier E."/>
            <person name="Niang G."/>
            <person name="Scheremetjew M."/>
            <person name="Finn R."/>
            <person name="Kale V."/>
            <person name="Holt S."/>
            <person name="Cochrane G."/>
            <person name="Meng A."/>
            <person name="Brown T."/>
            <person name="Cohen L."/>
        </authorList>
    </citation>
    <scope>NUCLEOTIDE SEQUENCE</scope>
    <source>
        <strain evidence="3">CCMP1795</strain>
    </source>
</reference>
<evidence type="ECO:0000313" key="3">
    <source>
        <dbReference type="EMBL" id="CAE0615731.1"/>
    </source>
</evidence>